<name>A0AAN8IPC5_TRICO</name>
<gene>
    <name evidence="2" type="ORF">GCK32_013247</name>
</gene>
<evidence type="ECO:0000313" key="3">
    <source>
        <dbReference type="Proteomes" id="UP001331761"/>
    </source>
</evidence>
<comment type="caution">
    <text evidence="2">The sequence shown here is derived from an EMBL/GenBank/DDBJ whole genome shotgun (WGS) entry which is preliminary data.</text>
</comment>
<organism evidence="2 3">
    <name type="scientific">Trichostrongylus colubriformis</name>
    <name type="common">Black scour worm</name>
    <dbReference type="NCBI Taxonomy" id="6319"/>
    <lineage>
        <taxon>Eukaryota</taxon>
        <taxon>Metazoa</taxon>
        <taxon>Ecdysozoa</taxon>
        <taxon>Nematoda</taxon>
        <taxon>Chromadorea</taxon>
        <taxon>Rhabditida</taxon>
        <taxon>Rhabditina</taxon>
        <taxon>Rhabditomorpha</taxon>
        <taxon>Strongyloidea</taxon>
        <taxon>Trichostrongylidae</taxon>
        <taxon>Trichostrongylus</taxon>
    </lineage>
</organism>
<evidence type="ECO:0000256" key="1">
    <source>
        <dbReference type="SAM" id="MobiDB-lite"/>
    </source>
</evidence>
<evidence type="ECO:0000313" key="2">
    <source>
        <dbReference type="EMBL" id="KAK5978363.1"/>
    </source>
</evidence>
<dbReference type="EMBL" id="WIXE01009538">
    <property type="protein sequence ID" value="KAK5978363.1"/>
    <property type="molecule type" value="Genomic_DNA"/>
</dbReference>
<proteinExistence type="predicted"/>
<reference evidence="2 3" key="1">
    <citation type="submission" date="2019-10" db="EMBL/GenBank/DDBJ databases">
        <title>Assembly and Annotation for the nematode Trichostrongylus colubriformis.</title>
        <authorList>
            <person name="Martin J."/>
        </authorList>
    </citation>
    <scope>NUCLEOTIDE SEQUENCE [LARGE SCALE GENOMIC DNA]</scope>
    <source>
        <strain evidence="2">G859</strain>
        <tissue evidence="2">Whole worm</tissue>
    </source>
</reference>
<accession>A0AAN8IPC5</accession>
<sequence length="294" mass="32584">MQSKENVIFEQIDHHKVDRCVTATVRAASKRRIRYGALFITFLLNREEIIEILKHLIHLQERNTRPRPDIIHPMDSFTTSPSLTSEKVSTIKLKLNQISTLGKKSGRTFTESLRSNSPSSATGEHLSVQELHSGRIESTCFVSPSIMESLPDPPQLSVEQLPRLEMMNRIREVQKSMTADSMEVASEASPSERSVINSTPIGILPVPSPRAGSLSAKETPVLSSCGDFDDGMNSPPSQALTSVTPNPSSSALRSVSVENSGHQPILVDEEREFNSGITRVTVSEVKCDFRKRHR</sequence>
<dbReference type="Proteomes" id="UP001331761">
    <property type="component" value="Unassembled WGS sequence"/>
</dbReference>
<keyword evidence="3" id="KW-1185">Reference proteome</keyword>
<dbReference type="AlphaFoldDB" id="A0AAN8IPC5"/>
<feature type="compositionally biased region" description="Polar residues" evidence="1">
    <location>
        <begin position="234"/>
        <end position="262"/>
    </location>
</feature>
<protein>
    <submittedName>
        <fullName evidence="2">Uncharacterized protein</fullName>
    </submittedName>
</protein>
<feature type="region of interest" description="Disordered" evidence="1">
    <location>
        <begin position="229"/>
        <end position="263"/>
    </location>
</feature>